<feature type="domain" description="WSC" evidence="9">
    <location>
        <begin position="520"/>
        <end position="611"/>
    </location>
</feature>
<feature type="region of interest" description="Disordered" evidence="7">
    <location>
        <begin position="255"/>
        <end position="306"/>
    </location>
</feature>
<dbReference type="PROSITE" id="PS51212">
    <property type="entry name" value="WSC"/>
    <property type="match status" value="5"/>
</dbReference>
<dbReference type="InterPro" id="IPR002889">
    <property type="entry name" value="WSC_carb-bd"/>
</dbReference>
<dbReference type="Pfam" id="PF01822">
    <property type="entry name" value="WSC"/>
    <property type="match status" value="5"/>
</dbReference>
<evidence type="ECO:0000256" key="5">
    <source>
        <dbReference type="ARBA" id="ARBA00023136"/>
    </source>
</evidence>
<proteinExistence type="predicted"/>
<dbReference type="RefSeq" id="XP_040727726.1">
    <property type="nucleotide sequence ID" value="XM_040868538.1"/>
</dbReference>
<feature type="domain" description="WSC" evidence="9">
    <location>
        <begin position="845"/>
        <end position="938"/>
    </location>
</feature>
<feature type="domain" description="WSC" evidence="9">
    <location>
        <begin position="629"/>
        <end position="719"/>
    </location>
</feature>
<dbReference type="EMBL" id="MCFI01000002">
    <property type="protein sequence ID" value="ORY86870.1"/>
    <property type="molecule type" value="Genomic_DNA"/>
</dbReference>
<dbReference type="STRING" id="56484.A0A1Y2FS81"/>
<dbReference type="AlphaFoldDB" id="A0A1Y2FS81"/>
<keyword evidence="3 8" id="KW-0732">Signal</keyword>
<dbReference type="PANTHER" id="PTHR24269:SF16">
    <property type="entry name" value="PROTEIN SLG1"/>
    <property type="match status" value="1"/>
</dbReference>
<evidence type="ECO:0000313" key="10">
    <source>
        <dbReference type="EMBL" id="ORY86870.1"/>
    </source>
</evidence>
<feature type="region of interest" description="Disordered" evidence="7">
    <location>
        <begin position="174"/>
        <end position="203"/>
    </location>
</feature>
<protein>
    <recommendedName>
        <fullName evidence="9">WSC domain-containing protein</fullName>
    </recommendedName>
</protein>
<accession>A0A1Y2FS81</accession>
<keyword evidence="2" id="KW-0812">Transmembrane</keyword>
<evidence type="ECO:0000256" key="2">
    <source>
        <dbReference type="ARBA" id="ARBA00022692"/>
    </source>
</evidence>
<feature type="domain" description="WSC" evidence="9">
    <location>
        <begin position="730"/>
        <end position="822"/>
    </location>
</feature>
<evidence type="ECO:0000256" key="8">
    <source>
        <dbReference type="SAM" id="SignalP"/>
    </source>
</evidence>
<evidence type="ECO:0000256" key="4">
    <source>
        <dbReference type="ARBA" id="ARBA00022989"/>
    </source>
</evidence>
<feature type="region of interest" description="Disordered" evidence="7">
    <location>
        <begin position="318"/>
        <end position="391"/>
    </location>
</feature>
<sequence length="938" mass="94638">MRRTLLLAALVAAAPANNNDAPLEKRQGVTYASTCVTVVDALATNVVYSTVCKDATAAGFAYRQTCYGTAGNLVPGLLPTQCGSATPVSTCLTSTTSSATATNPGPLLGILGPSTTLYGTYTVQYACTTPTYPVKSTSVSTTSTTSSRPPTSTSASAAPTSTFVSSTSRLATTSTTSTVVPTTSSTSIVVPTTSSTSSTPAVVTSSTVIATSSKAPTTSILTSSSSSLVTTSSTPVTTSTSSVAALATSSVVPSSSSVVTTIQPSTTTSNAATTSSSPPAVSSSAPATTSTPATSSAAPVTSSPAQVLSTSSLVTTSSTRLTSSSVVPTTSSVVPSTSSVVPSTSSVVPTTSSVVPTTSSAVPTTSSAVPASSSAAPSSSRASAAPTAGLPRTAKNGATYIGCFQDGIDQRTLQQRVNDVNNVEECVVQCGNAGFDRAGLEYYTQCFCGYATAGYNGQPQIADSVCSVPCNDATETCGNGNALQVYAIPNALVNANPTASSTATPTAAPTAGLPRTSRNGGKYLGCYRDDVGQRTLPVRVQDVGTVEACITQCQSAGYTMAGIEYYYQCFCGSSGTNGQPQISDSECSAPCNDDKSETCGGGNAIQLYSVPSGGAAPSIPTTVTTSAGSGALQGCYSDNVNARTLPNRVADAGSVDQCVSSCINAGYSYAGIEYTRECYCGNSLTAPLIDNAQCQKYTCTENGSQKCGGDSAIQVYSLQNSKPPPAASGTWSSVGCLQDFYPNTRTLQGYSVTSNSMTPQVCMSTCQAKGFTYAGVEYSGECYCDSQIRNNPQTVSSCSMACSGDSSQTCGGSNAIQVYTLGAVPSGTGSSAAPSPTIQKTTSGGATYKGCYTDSVNARALRTRNPDVTGSDPIGACMASCKSAGFSLGAVEYGHECFCDQSINNGQTLTSDSACSQVCDGNSQQYCGNGNTAQVYTL</sequence>
<evidence type="ECO:0000256" key="1">
    <source>
        <dbReference type="ARBA" id="ARBA00004167"/>
    </source>
</evidence>
<feature type="domain" description="WSC" evidence="9">
    <location>
        <begin position="397"/>
        <end position="489"/>
    </location>
</feature>
<feature type="chain" id="PRO_5011988259" description="WSC domain-containing protein" evidence="8">
    <location>
        <begin position="17"/>
        <end position="938"/>
    </location>
</feature>
<feature type="region of interest" description="Disordered" evidence="7">
    <location>
        <begin position="134"/>
        <end position="160"/>
    </location>
</feature>
<dbReference type="GO" id="GO:0005886">
    <property type="term" value="C:plasma membrane"/>
    <property type="evidence" value="ECO:0007669"/>
    <property type="project" value="TreeGrafter"/>
</dbReference>
<evidence type="ECO:0000256" key="6">
    <source>
        <dbReference type="ARBA" id="ARBA00023180"/>
    </source>
</evidence>
<evidence type="ECO:0000259" key="9">
    <source>
        <dbReference type="PROSITE" id="PS51212"/>
    </source>
</evidence>
<gene>
    <name evidence="10" type="ORF">BCR37DRAFT_376149</name>
</gene>
<dbReference type="InterPro" id="IPR051836">
    <property type="entry name" value="Kremen_rcpt"/>
</dbReference>
<feature type="compositionally biased region" description="Low complexity" evidence="7">
    <location>
        <begin position="318"/>
        <end position="388"/>
    </location>
</feature>
<comment type="caution">
    <text evidence="10">The sequence shown here is derived from an EMBL/GenBank/DDBJ whole genome shotgun (WGS) entry which is preliminary data.</text>
</comment>
<feature type="signal peptide" evidence="8">
    <location>
        <begin position="1"/>
        <end position="16"/>
    </location>
</feature>
<dbReference type="SMART" id="SM00321">
    <property type="entry name" value="WSC"/>
    <property type="match status" value="5"/>
</dbReference>
<keyword evidence="11" id="KW-1185">Reference proteome</keyword>
<evidence type="ECO:0000313" key="11">
    <source>
        <dbReference type="Proteomes" id="UP000193685"/>
    </source>
</evidence>
<keyword evidence="4" id="KW-1133">Transmembrane helix</keyword>
<keyword evidence="6" id="KW-0325">Glycoprotein</keyword>
<name>A0A1Y2FS81_PROLT</name>
<dbReference type="OMA" id="SCGGPWA"/>
<dbReference type="OrthoDB" id="2019572at2759"/>
<evidence type="ECO:0000256" key="7">
    <source>
        <dbReference type="SAM" id="MobiDB-lite"/>
    </source>
</evidence>
<reference evidence="10 11" key="1">
    <citation type="submission" date="2016-07" db="EMBL/GenBank/DDBJ databases">
        <title>Pervasive Adenine N6-methylation of Active Genes in Fungi.</title>
        <authorList>
            <consortium name="DOE Joint Genome Institute"/>
            <person name="Mondo S.J."/>
            <person name="Dannebaum R.O."/>
            <person name="Kuo R.C."/>
            <person name="Labutti K."/>
            <person name="Haridas S."/>
            <person name="Kuo A."/>
            <person name="Salamov A."/>
            <person name="Ahrendt S.R."/>
            <person name="Lipzen A."/>
            <person name="Sullivan W."/>
            <person name="Andreopoulos W.B."/>
            <person name="Clum A."/>
            <person name="Lindquist E."/>
            <person name="Daum C."/>
            <person name="Ramamoorthy G.K."/>
            <person name="Gryganskyi A."/>
            <person name="Culley D."/>
            <person name="Magnuson J.K."/>
            <person name="James T.Y."/>
            <person name="O'Malley M.A."/>
            <person name="Stajich J.E."/>
            <person name="Spatafora J.W."/>
            <person name="Visel A."/>
            <person name="Grigoriev I.V."/>
        </authorList>
    </citation>
    <scope>NUCLEOTIDE SEQUENCE [LARGE SCALE GENOMIC DNA]</scope>
    <source>
        <strain evidence="10 11">12-1054</strain>
    </source>
</reference>
<organism evidence="10 11">
    <name type="scientific">Protomyces lactucae-debilis</name>
    <dbReference type="NCBI Taxonomy" id="2754530"/>
    <lineage>
        <taxon>Eukaryota</taxon>
        <taxon>Fungi</taxon>
        <taxon>Dikarya</taxon>
        <taxon>Ascomycota</taxon>
        <taxon>Taphrinomycotina</taxon>
        <taxon>Taphrinomycetes</taxon>
        <taxon>Taphrinales</taxon>
        <taxon>Protomycetaceae</taxon>
        <taxon>Protomyces</taxon>
    </lineage>
</organism>
<comment type="subcellular location">
    <subcellularLocation>
        <location evidence="1">Membrane</location>
        <topology evidence="1">Single-pass membrane protein</topology>
    </subcellularLocation>
</comment>
<keyword evidence="5" id="KW-0472">Membrane</keyword>
<dbReference type="Proteomes" id="UP000193685">
    <property type="component" value="Unassembled WGS sequence"/>
</dbReference>
<feature type="region of interest" description="Disordered" evidence="7">
    <location>
        <begin position="218"/>
        <end position="242"/>
    </location>
</feature>
<evidence type="ECO:0000256" key="3">
    <source>
        <dbReference type="ARBA" id="ARBA00022729"/>
    </source>
</evidence>
<dbReference type="GeneID" id="63785137"/>
<dbReference type="PANTHER" id="PTHR24269">
    <property type="entry name" value="KREMEN PROTEIN"/>
    <property type="match status" value="1"/>
</dbReference>